<sequence>MAPIGYFQRPNGEYVLVHRCLGCDFERFNRIAGDDNFDLVLTLPELPPRTGRDVKLQRMLQQLEVSDLAETE</sequence>
<dbReference type="EMBL" id="BIFQ01000002">
    <property type="protein sequence ID" value="GCE08488.1"/>
    <property type="molecule type" value="Genomic_DNA"/>
</dbReference>
<organism evidence="2 3">
    <name type="scientific">Dictyobacter aurantiacus</name>
    <dbReference type="NCBI Taxonomy" id="1936993"/>
    <lineage>
        <taxon>Bacteria</taxon>
        <taxon>Bacillati</taxon>
        <taxon>Chloroflexota</taxon>
        <taxon>Ktedonobacteria</taxon>
        <taxon>Ktedonobacterales</taxon>
        <taxon>Dictyobacteraceae</taxon>
        <taxon>Dictyobacter</taxon>
    </lineage>
</organism>
<dbReference type="Proteomes" id="UP000287224">
    <property type="component" value="Unassembled WGS sequence"/>
</dbReference>
<evidence type="ECO:0000259" key="1">
    <source>
        <dbReference type="Pfam" id="PF12647"/>
    </source>
</evidence>
<gene>
    <name evidence="2" type="ORF">KDAU_58170</name>
</gene>
<dbReference type="InterPro" id="IPR024439">
    <property type="entry name" value="RNHCP"/>
</dbReference>
<evidence type="ECO:0000313" key="3">
    <source>
        <dbReference type="Proteomes" id="UP000287224"/>
    </source>
</evidence>
<dbReference type="Pfam" id="PF12647">
    <property type="entry name" value="RNHCP"/>
    <property type="match status" value="1"/>
</dbReference>
<comment type="caution">
    <text evidence="2">The sequence shown here is derived from an EMBL/GenBank/DDBJ whole genome shotgun (WGS) entry which is preliminary data.</text>
</comment>
<dbReference type="AlphaFoldDB" id="A0A401ZNK7"/>
<accession>A0A401ZNK7</accession>
<feature type="domain" description="RNHCP" evidence="1">
    <location>
        <begin position="1"/>
        <end position="38"/>
    </location>
</feature>
<proteinExistence type="predicted"/>
<keyword evidence="3" id="KW-1185">Reference proteome</keyword>
<protein>
    <recommendedName>
        <fullName evidence="1">RNHCP domain-containing protein</fullName>
    </recommendedName>
</protein>
<name>A0A401ZNK7_9CHLR</name>
<reference evidence="3" key="1">
    <citation type="submission" date="2018-12" db="EMBL/GenBank/DDBJ databases">
        <title>Tengunoibacter tsumagoiensis gen. nov., sp. nov., Dictyobacter kobayashii sp. nov., D. alpinus sp. nov., and D. joshuensis sp. nov. and description of Dictyobacteraceae fam. nov. within the order Ktedonobacterales isolated from Tengu-no-mugimeshi.</title>
        <authorList>
            <person name="Wang C.M."/>
            <person name="Zheng Y."/>
            <person name="Sakai Y."/>
            <person name="Toyoda A."/>
            <person name="Minakuchi Y."/>
            <person name="Abe K."/>
            <person name="Yokota A."/>
            <person name="Yabe S."/>
        </authorList>
    </citation>
    <scope>NUCLEOTIDE SEQUENCE [LARGE SCALE GENOMIC DNA]</scope>
    <source>
        <strain evidence="3">S-27</strain>
    </source>
</reference>
<evidence type="ECO:0000313" key="2">
    <source>
        <dbReference type="EMBL" id="GCE08488.1"/>
    </source>
</evidence>